<dbReference type="SMART" id="SM00448">
    <property type="entry name" value="REC"/>
    <property type="match status" value="1"/>
</dbReference>
<sequence>MNTKKILIFDDDTAILEVITIIFEENGYQVEISETSHDILEKVAKFQPDVILMDNWIPKIGGVQATQLLKSHEEFRSIPVIYVTANNDIVRLAEEAQADDYVAKPFNLDDLEEKVAKYLKEQN</sequence>
<dbReference type="STRING" id="421531.IX38_20135"/>
<dbReference type="RefSeq" id="WP_034707556.1">
    <property type="nucleotide sequence ID" value="NZ_JPRO01000024.1"/>
</dbReference>
<dbReference type="eggNOG" id="COG0745">
    <property type="taxonomic scope" value="Bacteria"/>
</dbReference>
<dbReference type="GO" id="GO:0000160">
    <property type="term" value="P:phosphorelay signal transduction system"/>
    <property type="evidence" value="ECO:0007669"/>
    <property type="project" value="InterPro"/>
</dbReference>
<dbReference type="Proteomes" id="UP000028703">
    <property type="component" value="Unassembled WGS sequence"/>
</dbReference>
<dbReference type="PANTHER" id="PTHR44591">
    <property type="entry name" value="STRESS RESPONSE REGULATOR PROTEIN 1"/>
    <property type="match status" value="1"/>
</dbReference>
<feature type="domain" description="Response regulatory" evidence="3">
    <location>
        <begin position="5"/>
        <end position="119"/>
    </location>
</feature>
<comment type="caution">
    <text evidence="4">The sequence shown here is derived from an EMBL/GenBank/DDBJ whole genome shotgun (WGS) entry which is preliminary data.</text>
</comment>
<dbReference type="InterPro" id="IPR050595">
    <property type="entry name" value="Bact_response_regulator"/>
</dbReference>
<keyword evidence="5" id="KW-1185">Reference proteome</keyword>
<evidence type="ECO:0000313" key="4">
    <source>
        <dbReference type="EMBL" id="KFE97587.1"/>
    </source>
</evidence>
<evidence type="ECO:0000256" key="2">
    <source>
        <dbReference type="PROSITE-ProRule" id="PRU00169"/>
    </source>
</evidence>
<reference evidence="4 5" key="1">
    <citation type="submission" date="2014-07" db="EMBL/GenBank/DDBJ databases">
        <title>Genome of Chryseobacterium luteum DSM 18605.</title>
        <authorList>
            <person name="Stropko S.J."/>
            <person name="Pipes S.E."/>
            <person name="Newman J.D."/>
        </authorList>
    </citation>
    <scope>NUCLEOTIDE SEQUENCE [LARGE SCALE GENOMIC DNA]</scope>
    <source>
        <strain evidence="4 5">DSM 18605</strain>
    </source>
</reference>
<organism evidence="4 5">
    <name type="scientific">Chryseobacterium luteum</name>
    <dbReference type="NCBI Taxonomy" id="421531"/>
    <lineage>
        <taxon>Bacteria</taxon>
        <taxon>Pseudomonadati</taxon>
        <taxon>Bacteroidota</taxon>
        <taxon>Flavobacteriia</taxon>
        <taxon>Flavobacteriales</taxon>
        <taxon>Weeksellaceae</taxon>
        <taxon>Chryseobacterium group</taxon>
        <taxon>Chryseobacterium</taxon>
    </lineage>
</organism>
<dbReference type="OrthoDB" id="9789181at2"/>
<dbReference type="PROSITE" id="PS50110">
    <property type="entry name" value="RESPONSE_REGULATORY"/>
    <property type="match status" value="1"/>
</dbReference>
<name>A0A085YZH4_9FLAO</name>
<feature type="modified residue" description="4-aspartylphosphate" evidence="2">
    <location>
        <position position="54"/>
    </location>
</feature>
<evidence type="ECO:0000256" key="1">
    <source>
        <dbReference type="ARBA" id="ARBA00022553"/>
    </source>
</evidence>
<proteinExistence type="predicted"/>
<dbReference type="Pfam" id="PF00072">
    <property type="entry name" value="Response_reg"/>
    <property type="match status" value="1"/>
</dbReference>
<keyword evidence="1 2" id="KW-0597">Phosphoprotein</keyword>
<evidence type="ECO:0000313" key="5">
    <source>
        <dbReference type="Proteomes" id="UP000028703"/>
    </source>
</evidence>
<dbReference type="AlphaFoldDB" id="A0A085YZH4"/>
<dbReference type="Gene3D" id="3.40.50.2300">
    <property type="match status" value="1"/>
</dbReference>
<dbReference type="PANTHER" id="PTHR44591:SF3">
    <property type="entry name" value="RESPONSE REGULATORY DOMAIN-CONTAINING PROTEIN"/>
    <property type="match status" value="1"/>
</dbReference>
<evidence type="ECO:0000259" key="3">
    <source>
        <dbReference type="PROSITE" id="PS50110"/>
    </source>
</evidence>
<dbReference type="InterPro" id="IPR001789">
    <property type="entry name" value="Sig_transdc_resp-reg_receiver"/>
</dbReference>
<accession>A0A085YZH4</accession>
<protein>
    <submittedName>
        <fullName evidence="4">Response regulator receiver protein</fullName>
    </submittedName>
</protein>
<dbReference type="SUPFAM" id="SSF52172">
    <property type="entry name" value="CheY-like"/>
    <property type="match status" value="1"/>
</dbReference>
<dbReference type="InterPro" id="IPR011006">
    <property type="entry name" value="CheY-like_superfamily"/>
</dbReference>
<gene>
    <name evidence="4" type="ORF">IX38_20135</name>
</gene>
<dbReference type="EMBL" id="JPRO01000024">
    <property type="protein sequence ID" value="KFE97587.1"/>
    <property type="molecule type" value="Genomic_DNA"/>
</dbReference>